<dbReference type="Pfam" id="PF01494">
    <property type="entry name" value="FAD_binding_3"/>
    <property type="match status" value="1"/>
</dbReference>
<dbReference type="InterPro" id="IPR036188">
    <property type="entry name" value="FAD/NAD-bd_sf"/>
</dbReference>
<evidence type="ECO:0000256" key="1">
    <source>
        <dbReference type="ARBA" id="ARBA00022630"/>
    </source>
</evidence>
<dbReference type="PANTHER" id="PTHR43004">
    <property type="entry name" value="TRK SYSTEM POTASSIUM UPTAKE PROTEIN"/>
    <property type="match status" value="1"/>
</dbReference>
<evidence type="ECO:0000259" key="4">
    <source>
        <dbReference type="Pfam" id="PF01494"/>
    </source>
</evidence>
<evidence type="ECO:0000256" key="2">
    <source>
        <dbReference type="ARBA" id="ARBA00022827"/>
    </source>
</evidence>
<dbReference type="InterPro" id="IPR002938">
    <property type="entry name" value="FAD-bd"/>
</dbReference>
<dbReference type="EMBL" id="CAJVRL010000095">
    <property type="protein sequence ID" value="CAG8959998.1"/>
    <property type="molecule type" value="Genomic_DNA"/>
</dbReference>
<organism evidence="5 6">
    <name type="scientific">Hymenoscyphus fraxineus</name>
    <dbReference type="NCBI Taxonomy" id="746836"/>
    <lineage>
        <taxon>Eukaryota</taxon>
        <taxon>Fungi</taxon>
        <taxon>Dikarya</taxon>
        <taxon>Ascomycota</taxon>
        <taxon>Pezizomycotina</taxon>
        <taxon>Leotiomycetes</taxon>
        <taxon>Helotiales</taxon>
        <taxon>Helotiaceae</taxon>
        <taxon>Hymenoscyphus</taxon>
    </lineage>
</organism>
<comment type="caution">
    <text evidence="5">The sequence shown here is derived from an EMBL/GenBank/DDBJ whole genome shotgun (WGS) entry which is preliminary data.</text>
</comment>
<dbReference type="Proteomes" id="UP000696280">
    <property type="component" value="Unassembled WGS sequence"/>
</dbReference>
<dbReference type="Gene3D" id="3.50.50.60">
    <property type="entry name" value="FAD/NAD(P)-binding domain"/>
    <property type="match status" value="1"/>
</dbReference>
<dbReference type="SUPFAM" id="SSF51905">
    <property type="entry name" value="FAD/NAD(P)-binding domain"/>
    <property type="match status" value="1"/>
</dbReference>
<reference evidence="5" key="1">
    <citation type="submission" date="2021-07" db="EMBL/GenBank/DDBJ databases">
        <authorList>
            <person name="Durling M."/>
        </authorList>
    </citation>
    <scope>NUCLEOTIDE SEQUENCE</scope>
</reference>
<dbReference type="InterPro" id="IPR050641">
    <property type="entry name" value="RIFMO-like"/>
</dbReference>
<dbReference type="OrthoDB" id="2096480at2759"/>
<proteinExistence type="predicted"/>
<evidence type="ECO:0000313" key="6">
    <source>
        <dbReference type="Proteomes" id="UP000696280"/>
    </source>
</evidence>
<dbReference type="PANTHER" id="PTHR43004:SF21">
    <property type="entry name" value="FAD-BINDING DOMAIN-CONTAINING PROTEIN-RELATED"/>
    <property type="match status" value="1"/>
</dbReference>
<dbReference type="PRINTS" id="PR00420">
    <property type="entry name" value="RNGMNOXGNASE"/>
</dbReference>
<keyword evidence="3" id="KW-0560">Oxidoreductase</keyword>
<evidence type="ECO:0000256" key="3">
    <source>
        <dbReference type="ARBA" id="ARBA00023002"/>
    </source>
</evidence>
<feature type="domain" description="FAD-binding" evidence="4">
    <location>
        <begin position="2"/>
        <end position="352"/>
    </location>
</feature>
<dbReference type="Gene3D" id="3.30.9.10">
    <property type="entry name" value="D-Amino Acid Oxidase, subunit A, domain 2"/>
    <property type="match status" value="1"/>
</dbReference>
<name>A0A9N9L8L5_9HELO</name>
<keyword evidence="6" id="KW-1185">Reference proteome</keyword>
<dbReference type="GO" id="GO:0016709">
    <property type="term" value="F:oxidoreductase activity, acting on paired donors, with incorporation or reduction of molecular oxygen, NAD(P)H as one donor, and incorporation of one atom of oxygen"/>
    <property type="evidence" value="ECO:0007669"/>
    <property type="project" value="UniProtKB-ARBA"/>
</dbReference>
<gene>
    <name evidence="5" type="ORF">HYFRA_00013186</name>
</gene>
<keyword evidence="1" id="KW-0285">Flavoprotein</keyword>
<dbReference type="GO" id="GO:0071949">
    <property type="term" value="F:FAD binding"/>
    <property type="evidence" value="ECO:0007669"/>
    <property type="project" value="InterPro"/>
</dbReference>
<evidence type="ECO:0000313" key="5">
    <source>
        <dbReference type="EMBL" id="CAG8959998.1"/>
    </source>
</evidence>
<sequence>MFAAFRLAKLGQSCILIEKNTHTTLHPKMEFTNHRSMEIYRHVGLVELLRPLGVPESWGFSEIFTDGLGGGNVEVPIARIDRPSPAELRKIWKESNNGSHPLEPQMRLSQIIYEKKLKELVQKEESVHAFWGYSFVSLTEDNDCVTSTVTDPEGKTLVIESQYVIGCDGAGSQVRSSIGIEAPRKQLGLNLAYAHFKTKEIEKMRTKGDWWHMTTLNGALVVSQDEIETYTVHRMIPPGMPFQMDDPVEFVKESLGGMGGPLDIDVEVILCGKWSSDLSIASSFRSPGGRVFLAGDAAHQLTPAGGHGLNSGIQDIYDLTWKLHSILQNWGGAHLLTSYTLERRPIAELYTRLAEKATMEVFLPWFTMAQTLGLENLTAKTEYGQQCREKVRDAISAGRWTHEQDGAVLGYSIVDFTEEGGVSGLFERVAGECGIPVTAVWIPDERHCRDVWERDVVLVRPDGFVAWRCPVEGVGGVGVEVVRKVLLTVVGREEKGALDLTNMIFLEV</sequence>
<accession>A0A9N9L8L5</accession>
<dbReference type="Gene3D" id="3.40.30.120">
    <property type="match status" value="1"/>
</dbReference>
<dbReference type="AlphaFoldDB" id="A0A9N9L8L5"/>
<keyword evidence="2" id="KW-0274">FAD</keyword>
<protein>
    <recommendedName>
        <fullName evidence="4">FAD-binding domain-containing protein</fullName>
    </recommendedName>
</protein>